<reference evidence="3" key="1">
    <citation type="submission" date="2023-03" db="EMBL/GenBank/DDBJ databases">
        <title>Parabacteroides distasonis, a bacteria resistant against UC.</title>
        <authorList>
            <person name="Dai W."/>
        </authorList>
    </citation>
    <scope>NUCLEOTIDE SEQUENCE</scope>
    <source>
        <strain evidence="3">F1-28</strain>
    </source>
</reference>
<name>A0AAX3QT62_PARDI</name>
<dbReference type="InterPro" id="IPR002656">
    <property type="entry name" value="Acyl_transf_3_dom"/>
</dbReference>
<feature type="domain" description="Acyltransferase 3" evidence="2">
    <location>
        <begin position="8"/>
        <end position="152"/>
    </location>
</feature>
<sequence length="155" mass="17940">MDRRERDYSIDFVKGVAILFVILLHNMPNESIYSIAYIGQAVPLFLLVSSYLTYGGFQRKGFNGYFSARNVKKMLDRVSLPFFLLIFSQCAIFYLLKGGVDWQRLYMQGGFGPGSYYPWIYLQCWLILPFVIFLVNCLSFRRSFVLFVGICALGE</sequence>
<protein>
    <recommendedName>
        <fullName evidence="2">Acyltransferase 3 domain-containing protein</fullName>
    </recommendedName>
</protein>
<gene>
    <name evidence="3" type="ORF">P2T59_07775</name>
</gene>
<keyword evidence="1" id="KW-1133">Transmembrane helix</keyword>
<evidence type="ECO:0000256" key="1">
    <source>
        <dbReference type="SAM" id="Phobius"/>
    </source>
</evidence>
<keyword evidence="1" id="KW-0472">Membrane</keyword>
<dbReference type="Proteomes" id="UP001221009">
    <property type="component" value="Chromosome"/>
</dbReference>
<feature type="transmembrane region" description="Helical" evidence="1">
    <location>
        <begin position="116"/>
        <end position="138"/>
    </location>
</feature>
<dbReference type="AlphaFoldDB" id="A0AAX3QT62"/>
<feature type="transmembrane region" description="Helical" evidence="1">
    <location>
        <begin position="12"/>
        <end position="28"/>
    </location>
</feature>
<evidence type="ECO:0000313" key="4">
    <source>
        <dbReference type="Proteomes" id="UP001221009"/>
    </source>
</evidence>
<keyword evidence="1" id="KW-0812">Transmembrane</keyword>
<feature type="transmembrane region" description="Helical" evidence="1">
    <location>
        <begin position="34"/>
        <end position="57"/>
    </location>
</feature>
<organism evidence="3 4">
    <name type="scientific">Parabacteroides distasonis</name>
    <dbReference type="NCBI Taxonomy" id="823"/>
    <lineage>
        <taxon>Bacteria</taxon>
        <taxon>Pseudomonadati</taxon>
        <taxon>Bacteroidota</taxon>
        <taxon>Bacteroidia</taxon>
        <taxon>Bacteroidales</taxon>
        <taxon>Tannerellaceae</taxon>
        <taxon>Parabacteroides</taxon>
    </lineage>
</organism>
<dbReference type="EMBL" id="CP120353">
    <property type="protein sequence ID" value="WET65876.1"/>
    <property type="molecule type" value="Genomic_DNA"/>
</dbReference>
<evidence type="ECO:0000259" key="2">
    <source>
        <dbReference type="Pfam" id="PF01757"/>
    </source>
</evidence>
<dbReference type="Pfam" id="PF01757">
    <property type="entry name" value="Acyl_transf_3"/>
    <property type="match status" value="1"/>
</dbReference>
<accession>A0AAX3QT62</accession>
<dbReference type="RefSeq" id="WP_276507720.1">
    <property type="nucleotide sequence ID" value="NZ_CP120353.1"/>
</dbReference>
<evidence type="ECO:0000313" key="3">
    <source>
        <dbReference type="EMBL" id="WET65876.1"/>
    </source>
</evidence>
<proteinExistence type="predicted"/>
<dbReference type="GO" id="GO:0016747">
    <property type="term" value="F:acyltransferase activity, transferring groups other than amino-acyl groups"/>
    <property type="evidence" value="ECO:0007669"/>
    <property type="project" value="InterPro"/>
</dbReference>
<feature type="transmembrane region" description="Helical" evidence="1">
    <location>
        <begin position="78"/>
        <end position="96"/>
    </location>
</feature>